<name>A0A2J7ZSG0_9CHLO</name>
<reference evidence="4 5" key="1">
    <citation type="journal article" date="2017" name="Mol. Biol. Evol.">
        <title>The 4-celled Tetrabaena socialis nuclear genome reveals the essential components for genetic control of cell number at the origin of multicellularity in the volvocine lineage.</title>
        <authorList>
            <person name="Featherston J."/>
            <person name="Arakaki Y."/>
            <person name="Hanschen E.R."/>
            <person name="Ferris P.J."/>
            <person name="Michod R.E."/>
            <person name="Olson B.J.S.C."/>
            <person name="Nozaki H."/>
            <person name="Durand P.M."/>
        </authorList>
    </citation>
    <scope>NUCLEOTIDE SEQUENCE [LARGE SCALE GENOMIC DNA]</scope>
    <source>
        <strain evidence="4 5">NIES-571</strain>
    </source>
</reference>
<organism evidence="4 5">
    <name type="scientific">Tetrabaena socialis</name>
    <dbReference type="NCBI Taxonomy" id="47790"/>
    <lineage>
        <taxon>Eukaryota</taxon>
        <taxon>Viridiplantae</taxon>
        <taxon>Chlorophyta</taxon>
        <taxon>core chlorophytes</taxon>
        <taxon>Chlorophyceae</taxon>
        <taxon>CS clade</taxon>
        <taxon>Chlamydomonadales</taxon>
        <taxon>Tetrabaenaceae</taxon>
        <taxon>Tetrabaena</taxon>
    </lineage>
</organism>
<dbReference type="Proteomes" id="UP000236333">
    <property type="component" value="Unassembled WGS sequence"/>
</dbReference>
<evidence type="ECO:0000313" key="5">
    <source>
        <dbReference type="Proteomes" id="UP000236333"/>
    </source>
</evidence>
<dbReference type="AlphaFoldDB" id="A0A2J7ZSG0"/>
<feature type="region of interest" description="Disordered" evidence="2">
    <location>
        <begin position="90"/>
        <end position="114"/>
    </location>
</feature>
<gene>
    <name evidence="4" type="ORF">TSOC_010753</name>
</gene>
<dbReference type="InterPro" id="IPR036249">
    <property type="entry name" value="Thioredoxin-like_sf"/>
</dbReference>
<keyword evidence="1" id="KW-1015">Disulfide bond</keyword>
<dbReference type="Gene3D" id="3.40.30.10">
    <property type="entry name" value="Glutaredoxin"/>
    <property type="match status" value="1"/>
</dbReference>
<dbReference type="OrthoDB" id="2121326at2759"/>
<evidence type="ECO:0000256" key="1">
    <source>
        <dbReference type="ARBA" id="ARBA00023157"/>
    </source>
</evidence>
<dbReference type="InterPro" id="IPR017937">
    <property type="entry name" value="Thioredoxin_CS"/>
</dbReference>
<protein>
    <submittedName>
        <fullName evidence="4">Thioredoxin-3</fullName>
    </submittedName>
</protein>
<dbReference type="Pfam" id="PF00085">
    <property type="entry name" value="Thioredoxin"/>
    <property type="match status" value="1"/>
</dbReference>
<dbReference type="PROSITE" id="PS00194">
    <property type="entry name" value="THIOREDOXIN_1"/>
    <property type="match status" value="1"/>
</dbReference>
<dbReference type="InterPro" id="IPR013766">
    <property type="entry name" value="Thioredoxin_domain"/>
</dbReference>
<evidence type="ECO:0000256" key="2">
    <source>
        <dbReference type="SAM" id="MobiDB-lite"/>
    </source>
</evidence>
<keyword evidence="5" id="KW-1185">Reference proteome</keyword>
<proteinExistence type="predicted"/>
<dbReference type="CDD" id="cd02947">
    <property type="entry name" value="TRX_family"/>
    <property type="match status" value="1"/>
</dbReference>
<accession>A0A2J7ZSG0</accession>
<comment type="caution">
    <text evidence="4">The sequence shown here is derived from an EMBL/GenBank/DDBJ whole genome shotgun (WGS) entry which is preliminary data.</text>
</comment>
<evidence type="ECO:0000259" key="3">
    <source>
        <dbReference type="PROSITE" id="PS51352"/>
    </source>
</evidence>
<evidence type="ECO:0000313" key="4">
    <source>
        <dbReference type="EMBL" id="PNH03209.1"/>
    </source>
</evidence>
<dbReference type="PROSITE" id="PS51352">
    <property type="entry name" value="THIOREDOXIN_2"/>
    <property type="match status" value="1"/>
</dbReference>
<sequence length="132" mass="13820">MSRVVHIKSAEDWQKAMAETKGFGGKSAIVDFTATWCGPCKRMAPLFDQMSLEHPNVAFLKVDVDELQVDTVVGADEAKLRSLIATLSSKGGAGAGQKLGGTAAEGSPADEAPDARRARMLAAIDARSKGSS</sequence>
<feature type="domain" description="Thioredoxin" evidence="3">
    <location>
        <begin position="1"/>
        <end position="129"/>
    </location>
</feature>
<dbReference type="EMBL" id="PGGS01000534">
    <property type="protein sequence ID" value="PNH03209.1"/>
    <property type="molecule type" value="Genomic_DNA"/>
</dbReference>
<dbReference type="PANTHER" id="PTHR46115">
    <property type="entry name" value="THIOREDOXIN-LIKE PROTEIN 1"/>
    <property type="match status" value="1"/>
</dbReference>
<dbReference type="SUPFAM" id="SSF52833">
    <property type="entry name" value="Thioredoxin-like"/>
    <property type="match status" value="1"/>
</dbReference>